<keyword evidence="3" id="KW-1185">Reference proteome</keyword>
<feature type="region of interest" description="Disordered" evidence="1">
    <location>
        <begin position="51"/>
        <end position="93"/>
    </location>
</feature>
<evidence type="ECO:0000256" key="1">
    <source>
        <dbReference type="SAM" id="MobiDB-lite"/>
    </source>
</evidence>
<feature type="compositionally biased region" description="Acidic residues" evidence="1">
    <location>
        <begin position="59"/>
        <end position="75"/>
    </location>
</feature>
<sequence length="133" mass="14026">MADDGAHGAPSEAPLATLLEEANALKALGNDQYGKKNYAVAITHYTDALARLPPRPDDASAEADDDAQAGDDAPADGEAKLTEVDEAEPVGSTPVHTVSLEEHLVFEEVGQLRVKLYANLAASHLKLVRTARV</sequence>
<name>A0ABY8ERI4_MALFU</name>
<dbReference type="InterPro" id="IPR011990">
    <property type="entry name" value="TPR-like_helical_dom_sf"/>
</dbReference>
<organism evidence="2 3">
    <name type="scientific">Malassezia furfur</name>
    <name type="common">Pityriasis versicolor infection agent</name>
    <name type="synonym">Pityrosporum furfur</name>
    <dbReference type="NCBI Taxonomy" id="55194"/>
    <lineage>
        <taxon>Eukaryota</taxon>
        <taxon>Fungi</taxon>
        <taxon>Dikarya</taxon>
        <taxon>Basidiomycota</taxon>
        <taxon>Ustilaginomycotina</taxon>
        <taxon>Malasseziomycetes</taxon>
        <taxon>Malasseziales</taxon>
        <taxon>Malasseziaceae</taxon>
        <taxon>Malassezia</taxon>
    </lineage>
</organism>
<evidence type="ECO:0000313" key="2">
    <source>
        <dbReference type="EMBL" id="WFD48187.1"/>
    </source>
</evidence>
<dbReference type="Proteomes" id="UP000818624">
    <property type="component" value="Chromosome 3"/>
</dbReference>
<gene>
    <name evidence="2" type="ORF">GLX27_002855</name>
</gene>
<dbReference type="EMBL" id="CP046236">
    <property type="protein sequence ID" value="WFD48187.1"/>
    <property type="molecule type" value="Genomic_DNA"/>
</dbReference>
<protein>
    <submittedName>
        <fullName evidence="2">Uncharacterized protein</fullName>
    </submittedName>
</protein>
<dbReference type="Gene3D" id="1.25.40.10">
    <property type="entry name" value="Tetratricopeptide repeat domain"/>
    <property type="match status" value="1"/>
</dbReference>
<accession>A0ABY8ERI4</accession>
<evidence type="ECO:0000313" key="3">
    <source>
        <dbReference type="Proteomes" id="UP000818624"/>
    </source>
</evidence>
<proteinExistence type="predicted"/>
<reference evidence="2 3" key="1">
    <citation type="journal article" date="2020" name="Elife">
        <title>Loss of centromere function drives karyotype evolution in closely related Malassezia species.</title>
        <authorList>
            <person name="Sankaranarayanan S.R."/>
            <person name="Ianiri G."/>
            <person name="Coelho M.A."/>
            <person name="Reza M.H."/>
            <person name="Thimmappa B.C."/>
            <person name="Ganguly P."/>
            <person name="Vadnala R.N."/>
            <person name="Sun S."/>
            <person name="Siddharthan R."/>
            <person name="Tellgren-Roth C."/>
            <person name="Dawson T.L."/>
            <person name="Heitman J."/>
            <person name="Sanyal K."/>
        </authorList>
    </citation>
    <scope>NUCLEOTIDE SEQUENCE [LARGE SCALE GENOMIC DNA]</scope>
    <source>
        <strain evidence="2">CBS14141</strain>
    </source>
</reference>
<dbReference type="SUPFAM" id="SSF48452">
    <property type="entry name" value="TPR-like"/>
    <property type="match status" value="1"/>
</dbReference>